<evidence type="ECO:0000313" key="8">
    <source>
        <dbReference type="EMBL" id="KZZ98850.1"/>
    </source>
</evidence>
<keyword evidence="3" id="KW-0813">Transport</keyword>
<evidence type="ECO:0000313" key="9">
    <source>
        <dbReference type="Proteomes" id="UP000078544"/>
    </source>
</evidence>
<sequence>MSKAGESGKSSASGDDCAPGTMVDLKPRFWRLRTMLPRVRRCLTSRETWLGDYDYVYLITPNIPPFNRRYKDHRAPFYGLDDRMPVLLTLLLGLQHALIMIGSVVSPPLAVAGSAFHLSAAETSYLVSAAFITTGMATAIQVTRIRIRGTPFYVGTGLLSVVAPTFDIIAIALSYGAARYDEGTCPTAPDGTRLPCPDAWGAVLGTMLCTVWVQVIMSLLPPRLLSRLFPKIVTGSILLLVGVYLVSSGMQNWAGSANCNGGKGAYALCPTVSAPTPLPWAHPKLIGLGCSVFASIVVVEQFGSPLMKSAAILLGMAVGCAVSAATGYWSRDKIDAAPALTFLWSKTFRLSVDGALVLPLLVMFVCHSVNCMPDILATAEISGVDVEGPEFSSRIQGGLLCDGLGSLISALGTSLPMVSQAGNNGVIVLTGCASRRAGWCAAGFLVLMGIFGKLGGVFSAMPPSILGGMQVFLYSTIIVAGVRVLSLSPFTRRNRFIMSVALGIGFIDIVAPTWFDQVLRVDNGRDANVQLRSFEQGINLIVKTPFILAGVLGVFLNLVLPMDRSEMERTVLADLSRPAS</sequence>
<keyword evidence="9" id="KW-1185">Reference proteome</keyword>
<dbReference type="PANTHER" id="PTHR42810:SF2">
    <property type="entry name" value="PURINE PERMEASE C1399.01C-RELATED"/>
    <property type="match status" value="1"/>
</dbReference>
<dbReference type="GO" id="GO:0000324">
    <property type="term" value="C:fungal-type vacuole"/>
    <property type="evidence" value="ECO:0007669"/>
    <property type="project" value="TreeGrafter"/>
</dbReference>
<feature type="transmembrane region" description="Helical" evidence="7">
    <location>
        <begin position="152"/>
        <end position="173"/>
    </location>
</feature>
<evidence type="ECO:0000256" key="6">
    <source>
        <dbReference type="ARBA" id="ARBA00023136"/>
    </source>
</evidence>
<comment type="caution">
    <text evidence="8">The sequence shown here is derived from an EMBL/GenBank/DDBJ whole genome shotgun (WGS) entry which is preliminary data.</text>
</comment>
<dbReference type="AlphaFoldDB" id="A0A166PT24"/>
<proteinExistence type="inferred from homology"/>
<feature type="transmembrane region" description="Helical" evidence="7">
    <location>
        <begin position="540"/>
        <end position="560"/>
    </location>
</feature>
<accession>A0A166PT24</accession>
<comment type="subcellular location">
    <subcellularLocation>
        <location evidence="1">Membrane</location>
        <topology evidence="1">Multi-pass membrane protein</topology>
    </subcellularLocation>
</comment>
<feature type="transmembrane region" description="Helical" evidence="7">
    <location>
        <begin position="86"/>
        <end position="105"/>
    </location>
</feature>
<keyword evidence="5 7" id="KW-1133">Transmembrane helix</keyword>
<feature type="transmembrane region" description="Helical" evidence="7">
    <location>
        <begin position="125"/>
        <end position="145"/>
    </location>
</feature>
<dbReference type="OrthoDB" id="1641903at2759"/>
<feature type="transmembrane region" description="Helical" evidence="7">
    <location>
        <begin position="311"/>
        <end position="330"/>
    </location>
</feature>
<dbReference type="EMBL" id="AZGY01000004">
    <property type="protein sequence ID" value="KZZ98850.1"/>
    <property type="molecule type" value="Genomic_DNA"/>
</dbReference>
<feature type="transmembrane region" description="Helical" evidence="7">
    <location>
        <begin position="228"/>
        <end position="246"/>
    </location>
</feature>
<evidence type="ECO:0000256" key="2">
    <source>
        <dbReference type="ARBA" id="ARBA00008821"/>
    </source>
</evidence>
<evidence type="ECO:0000256" key="4">
    <source>
        <dbReference type="ARBA" id="ARBA00022692"/>
    </source>
</evidence>
<dbReference type="Proteomes" id="UP000078544">
    <property type="component" value="Unassembled WGS sequence"/>
</dbReference>
<comment type="similarity">
    <text evidence="2">Belongs to the nucleobase:cation symporter-2 (NCS2) (TC 2.A.40) family.</text>
</comment>
<evidence type="ECO:0000256" key="7">
    <source>
        <dbReference type="SAM" id="Phobius"/>
    </source>
</evidence>
<keyword evidence="4 7" id="KW-0812">Transmembrane</keyword>
<evidence type="ECO:0000256" key="5">
    <source>
        <dbReference type="ARBA" id="ARBA00022989"/>
    </source>
</evidence>
<feature type="transmembrane region" description="Helical" evidence="7">
    <location>
        <begin position="496"/>
        <end position="515"/>
    </location>
</feature>
<name>A0A166PT24_9HYPO</name>
<reference evidence="8 9" key="1">
    <citation type="journal article" date="2016" name="Genome Biol. Evol.">
        <title>Divergent and convergent evolution of fungal pathogenicity.</title>
        <authorList>
            <person name="Shang Y."/>
            <person name="Xiao G."/>
            <person name="Zheng P."/>
            <person name="Cen K."/>
            <person name="Zhan S."/>
            <person name="Wang C."/>
        </authorList>
    </citation>
    <scope>NUCLEOTIDE SEQUENCE [LARGE SCALE GENOMIC DNA]</scope>
    <source>
        <strain evidence="8 9">RCEF 2490</strain>
    </source>
</reference>
<feature type="transmembrane region" description="Helical" evidence="7">
    <location>
        <begin position="437"/>
        <end position="458"/>
    </location>
</feature>
<gene>
    <name evidence="8" type="ORF">AAL_02401</name>
</gene>
<evidence type="ECO:0000256" key="1">
    <source>
        <dbReference type="ARBA" id="ARBA00004141"/>
    </source>
</evidence>
<organism evidence="8 9">
    <name type="scientific">Moelleriella libera RCEF 2490</name>
    <dbReference type="NCBI Taxonomy" id="1081109"/>
    <lineage>
        <taxon>Eukaryota</taxon>
        <taxon>Fungi</taxon>
        <taxon>Dikarya</taxon>
        <taxon>Ascomycota</taxon>
        <taxon>Pezizomycotina</taxon>
        <taxon>Sordariomycetes</taxon>
        <taxon>Hypocreomycetidae</taxon>
        <taxon>Hypocreales</taxon>
        <taxon>Clavicipitaceae</taxon>
        <taxon>Moelleriella</taxon>
    </lineage>
</organism>
<feature type="transmembrane region" description="Helical" evidence="7">
    <location>
        <begin position="464"/>
        <end position="484"/>
    </location>
</feature>
<protein>
    <submittedName>
        <fullName evidence="8">Xanthine/uracil/vitamin C permease</fullName>
    </submittedName>
</protein>
<dbReference type="STRING" id="1081109.A0A166PT24"/>
<dbReference type="GO" id="GO:0005886">
    <property type="term" value="C:plasma membrane"/>
    <property type="evidence" value="ECO:0007669"/>
    <property type="project" value="TreeGrafter"/>
</dbReference>
<dbReference type="GO" id="GO:0042907">
    <property type="term" value="F:xanthine transmembrane transporter activity"/>
    <property type="evidence" value="ECO:0007669"/>
    <property type="project" value="TreeGrafter"/>
</dbReference>
<feature type="transmembrane region" description="Helical" evidence="7">
    <location>
        <begin position="199"/>
        <end position="221"/>
    </location>
</feature>
<feature type="transmembrane region" description="Helical" evidence="7">
    <location>
        <begin position="350"/>
        <end position="369"/>
    </location>
</feature>
<evidence type="ECO:0000256" key="3">
    <source>
        <dbReference type="ARBA" id="ARBA00022448"/>
    </source>
</evidence>
<keyword evidence="6 7" id="KW-0472">Membrane</keyword>
<dbReference type="NCBIfam" id="TIGR00801">
    <property type="entry name" value="ncs2"/>
    <property type="match status" value="1"/>
</dbReference>
<dbReference type="Pfam" id="PF00860">
    <property type="entry name" value="Xan_ur_permease"/>
    <property type="match status" value="1"/>
</dbReference>
<dbReference type="PANTHER" id="PTHR42810">
    <property type="entry name" value="PURINE PERMEASE C1399.01C-RELATED"/>
    <property type="match status" value="1"/>
</dbReference>
<dbReference type="InterPro" id="IPR006042">
    <property type="entry name" value="Xan_ur_permease"/>
</dbReference>
<feature type="transmembrane region" description="Helical" evidence="7">
    <location>
        <begin position="280"/>
        <end position="299"/>
    </location>
</feature>
<dbReference type="InterPro" id="IPR006043">
    <property type="entry name" value="NCS2"/>
</dbReference>